<keyword evidence="2" id="KW-1003">Cell membrane</keyword>
<evidence type="ECO:0000256" key="3">
    <source>
        <dbReference type="ARBA" id="ARBA00022692"/>
    </source>
</evidence>
<accession>A0A4Q8BBQ7</accession>
<evidence type="ECO:0000256" key="1">
    <source>
        <dbReference type="ARBA" id="ARBA00004651"/>
    </source>
</evidence>
<feature type="transmembrane region" description="Helical" evidence="6">
    <location>
        <begin position="363"/>
        <end position="380"/>
    </location>
</feature>
<dbReference type="PANTHER" id="PTHR43124">
    <property type="entry name" value="PURINE EFFLUX PUMP PBUE"/>
    <property type="match status" value="1"/>
</dbReference>
<dbReference type="GO" id="GO:0005886">
    <property type="term" value="C:plasma membrane"/>
    <property type="evidence" value="ECO:0007669"/>
    <property type="project" value="UniProtKB-SubCell"/>
</dbReference>
<dbReference type="InterPro" id="IPR020846">
    <property type="entry name" value="MFS_dom"/>
</dbReference>
<evidence type="ECO:0000256" key="6">
    <source>
        <dbReference type="SAM" id="Phobius"/>
    </source>
</evidence>
<feature type="domain" description="Major facilitator superfamily (MFS) profile" evidence="7">
    <location>
        <begin position="12"/>
        <end position="386"/>
    </location>
</feature>
<gene>
    <name evidence="8" type="ORF">EV384_3507</name>
</gene>
<dbReference type="InterPro" id="IPR011701">
    <property type="entry name" value="MFS"/>
</dbReference>
<keyword evidence="5 6" id="KW-0472">Membrane</keyword>
<dbReference type="PANTHER" id="PTHR43124:SF3">
    <property type="entry name" value="CHLORAMPHENICOL EFFLUX PUMP RV0191"/>
    <property type="match status" value="1"/>
</dbReference>
<feature type="transmembrane region" description="Helical" evidence="6">
    <location>
        <begin position="275"/>
        <end position="292"/>
    </location>
</feature>
<dbReference type="InterPro" id="IPR050189">
    <property type="entry name" value="MFS_Efflux_Transporters"/>
</dbReference>
<name>A0A4Q8BBQ7_9ACTN</name>
<comment type="caution">
    <text evidence="8">The sequence shown here is derived from an EMBL/GenBank/DDBJ whole genome shotgun (WGS) entry which is preliminary data.</text>
</comment>
<evidence type="ECO:0000313" key="8">
    <source>
        <dbReference type="EMBL" id="RZU74998.1"/>
    </source>
</evidence>
<evidence type="ECO:0000256" key="4">
    <source>
        <dbReference type="ARBA" id="ARBA00022989"/>
    </source>
</evidence>
<keyword evidence="3 6" id="KW-0812">Transmembrane</keyword>
<keyword evidence="4 6" id="KW-1133">Transmembrane helix</keyword>
<comment type="subcellular location">
    <subcellularLocation>
        <location evidence="1">Cell membrane</location>
        <topology evidence="1">Multi-pass membrane protein</topology>
    </subcellularLocation>
</comment>
<evidence type="ECO:0000313" key="9">
    <source>
        <dbReference type="Proteomes" id="UP000294114"/>
    </source>
</evidence>
<dbReference type="Pfam" id="PF07690">
    <property type="entry name" value="MFS_1"/>
    <property type="match status" value="1"/>
</dbReference>
<dbReference type="Gene3D" id="1.20.1250.20">
    <property type="entry name" value="MFS general substrate transporter like domains"/>
    <property type="match status" value="2"/>
</dbReference>
<protein>
    <submittedName>
        <fullName evidence="8">Putative MFS family arabinose efflux permease</fullName>
    </submittedName>
</protein>
<feature type="transmembrane region" description="Helical" evidence="6">
    <location>
        <begin position="81"/>
        <end position="105"/>
    </location>
</feature>
<evidence type="ECO:0000259" key="7">
    <source>
        <dbReference type="PROSITE" id="PS50850"/>
    </source>
</evidence>
<feature type="transmembrane region" description="Helical" evidence="6">
    <location>
        <begin position="329"/>
        <end position="351"/>
    </location>
</feature>
<feature type="transmembrane region" description="Helical" evidence="6">
    <location>
        <begin position="166"/>
        <end position="186"/>
    </location>
</feature>
<dbReference type="PROSITE" id="PS50850">
    <property type="entry name" value="MFS"/>
    <property type="match status" value="1"/>
</dbReference>
<dbReference type="AlphaFoldDB" id="A0A4Q8BBQ7"/>
<feature type="transmembrane region" description="Helical" evidence="6">
    <location>
        <begin position="140"/>
        <end position="160"/>
    </location>
</feature>
<proteinExistence type="predicted"/>
<organism evidence="8 9">
    <name type="scientific">Micromonospora kangleipakensis</name>
    <dbReference type="NCBI Taxonomy" id="1077942"/>
    <lineage>
        <taxon>Bacteria</taxon>
        <taxon>Bacillati</taxon>
        <taxon>Actinomycetota</taxon>
        <taxon>Actinomycetes</taxon>
        <taxon>Micromonosporales</taxon>
        <taxon>Micromonosporaceae</taxon>
        <taxon>Micromonospora</taxon>
    </lineage>
</organism>
<feature type="transmembrane region" description="Helical" evidence="6">
    <location>
        <begin position="243"/>
        <end position="263"/>
    </location>
</feature>
<feature type="transmembrane region" description="Helical" evidence="6">
    <location>
        <begin position="111"/>
        <end position="128"/>
    </location>
</feature>
<feature type="transmembrane region" description="Helical" evidence="6">
    <location>
        <begin position="298"/>
        <end position="317"/>
    </location>
</feature>
<dbReference type="GO" id="GO:0022857">
    <property type="term" value="F:transmembrane transporter activity"/>
    <property type="evidence" value="ECO:0007669"/>
    <property type="project" value="InterPro"/>
</dbReference>
<dbReference type="Proteomes" id="UP000294114">
    <property type="component" value="Unassembled WGS sequence"/>
</dbReference>
<evidence type="ECO:0000256" key="2">
    <source>
        <dbReference type="ARBA" id="ARBA00022475"/>
    </source>
</evidence>
<dbReference type="EMBL" id="SHLD01000001">
    <property type="protein sequence ID" value="RZU74998.1"/>
    <property type="molecule type" value="Genomic_DNA"/>
</dbReference>
<feature type="transmembrane region" description="Helical" evidence="6">
    <location>
        <begin position="209"/>
        <end position="231"/>
    </location>
</feature>
<evidence type="ECO:0000256" key="5">
    <source>
        <dbReference type="ARBA" id="ARBA00023136"/>
    </source>
</evidence>
<reference evidence="8 9" key="1">
    <citation type="submission" date="2019-02" db="EMBL/GenBank/DDBJ databases">
        <title>Sequencing the genomes of 1000 actinobacteria strains.</title>
        <authorList>
            <person name="Klenk H.-P."/>
        </authorList>
    </citation>
    <scope>NUCLEOTIDE SEQUENCE [LARGE SCALE GENOMIC DNA]</scope>
    <source>
        <strain evidence="8 9">DSM 45612</strain>
    </source>
</reference>
<sequence>MSGMASRGWSSPIRLLQYTAFATTLDRFAMPPMLLAIAVDLDVPLSRAVQAAGAYFVAYGLMQPVWGLVSDRLGLVRTLRITLILSALTTAASALAGSVLALAVFRCLAGGFFGAAFPAALIYIGDTVPAPERQNQITRLMVGVALGTAMASTLAGLLAHVATWRLAFLITGGSALLLAGGLGRLAEPAVTRTHRTVVAPLVQAMRSRVTVLVLLLAFIEGAVLLGALTLLPPAVEATGVSSSVAGSVTAGYGVAVVVSARLVGRLSRDLHPSRLIGLGGAAALVGCIVMAVSQAPAVALLVALLLGLAWAAMHSSLQTWATEVLPGARATVVSLFAGSLFIGSAVAAVVVSGLAQDDRYREIFLLAAATSVPLALLAVWGRATWRRSEEEPA</sequence>
<dbReference type="InterPro" id="IPR036259">
    <property type="entry name" value="MFS_trans_sf"/>
</dbReference>
<dbReference type="OrthoDB" id="106589at2"/>
<dbReference type="SUPFAM" id="SSF103473">
    <property type="entry name" value="MFS general substrate transporter"/>
    <property type="match status" value="1"/>
</dbReference>
<keyword evidence="9" id="KW-1185">Reference proteome</keyword>
<dbReference type="RefSeq" id="WP_130334673.1">
    <property type="nucleotide sequence ID" value="NZ_SHLD01000001.1"/>
</dbReference>
<feature type="transmembrane region" description="Helical" evidence="6">
    <location>
        <begin position="52"/>
        <end position="69"/>
    </location>
</feature>